<organism evidence="2">
    <name type="scientific">Fagus sylvatica</name>
    <name type="common">Beechnut</name>
    <dbReference type="NCBI Taxonomy" id="28930"/>
    <lineage>
        <taxon>Eukaryota</taxon>
        <taxon>Viridiplantae</taxon>
        <taxon>Streptophyta</taxon>
        <taxon>Embryophyta</taxon>
        <taxon>Tracheophyta</taxon>
        <taxon>Spermatophyta</taxon>
        <taxon>Magnoliopsida</taxon>
        <taxon>eudicotyledons</taxon>
        <taxon>Gunneridae</taxon>
        <taxon>Pentapetalae</taxon>
        <taxon>rosids</taxon>
        <taxon>fabids</taxon>
        <taxon>Fagales</taxon>
        <taxon>Fagaceae</taxon>
        <taxon>Fagus</taxon>
    </lineage>
</organism>
<name>A0A2N9IF94_FAGSY</name>
<dbReference type="AlphaFoldDB" id="A0A2N9IF94"/>
<sequence>MGFGRAEQRGEQRRNRDRGFGRAEQRGNDVGYGVSGDFKLAGFGTSRWRFEVPRGGGKDLEVAGRSSKLLPYGPRGCSWFQDLEVVGLRL</sequence>
<evidence type="ECO:0000256" key="1">
    <source>
        <dbReference type="SAM" id="MobiDB-lite"/>
    </source>
</evidence>
<evidence type="ECO:0000313" key="2">
    <source>
        <dbReference type="EMBL" id="SPD23462.1"/>
    </source>
</evidence>
<protein>
    <submittedName>
        <fullName evidence="2">Uncharacterized protein</fullName>
    </submittedName>
</protein>
<reference evidence="2" key="1">
    <citation type="submission" date="2018-02" db="EMBL/GenBank/DDBJ databases">
        <authorList>
            <person name="Cohen D.B."/>
            <person name="Kent A.D."/>
        </authorList>
    </citation>
    <scope>NUCLEOTIDE SEQUENCE</scope>
</reference>
<feature type="compositionally biased region" description="Basic and acidic residues" evidence="1">
    <location>
        <begin position="1"/>
        <end position="27"/>
    </location>
</feature>
<gene>
    <name evidence="2" type="ORF">FSB_LOCUS51344</name>
</gene>
<dbReference type="EMBL" id="OIVN01005657">
    <property type="protein sequence ID" value="SPD23462.1"/>
    <property type="molecule type" value="Genomic_DNA"/>
</dbReference>
<accession>A0A2N9IF94</accession>
<proteinExistence type="predicted"/>
<feature type="region of interest" description="Disordered" evidence="1">
    <location>
        <begin position="1"/>
        <end position="29"/>
    </location>
</feature>